<reference evidence="1 2" key="2">
    <citation type="journal article" date="2022" name="Mol. Ecol. Resour.">
        <title>The genomes of chicory, endive, great burdock and yacon provide insights into Asteraceae paleo-polyploidization history and plant inulin production.</title>
        <authorList>
            <person name="Fan W."/>
            <person name="Wang S."/>
            <person name="Wang H."/>
            <person name="Wang A."/>
            <person name="Jiang F."/>
            <person name="Liu H."/>
            <person name="Zhao H."/>
            <person name="Xu D."/>
            <person name="Zhang Y."/>
        </authorList>
    </citation>
    <scope>NUCLEOTIDE SEQUENCE [LARGE SCALE GENOMIC DNA]</scope>
    <source>
        <strain evidence="2">cv. Yunnan</strain>
        <tissue evidence="1">Leaves</tissue>
    </source>
</reference>
<accession>A0ACB9HER9</accession>
<dbReference type="EMBL" id="CM042029">
    <property type="protein sequence ID" value="KAI3794242.1"/>
    <property type="molecule type" value="Genomic_DNA"/>
</dbReference>
<evidence type="ECO:0000313" key="1">
    <source>
        <dbReference type="EMBL" id="KAI3794242.1"/>
    </source>
</evidence>
<gene>
    <name evidence="1" type="ORF">L1987_36871</name>
</gene>
<evidence type="ECO:0000313" key="2">
    <source>
        <dbReference type="Proteomes" id="UP001056120"/>
    </source>
</evidence>
<reference evidence="2" key="1">
    <citation type="journal article" date="2022" name="Mol. Ecol. Resour.">
        <title>The genomes of chicory, endive, great burdock and yacon provide insights into Asteraceae palaeo-polyploidization history and plant inulin production.</title>
        <authorList>
            <person name="Fan W."/>
            <person name="Wang S."/>
            <person name="Wang H."/>
            <person name="Wang A."/>
            <person name="Jiang F."/>
            <person name="Liu H."/>
            <person name="Zhao H."/>
            <person name="Xu D."/>
            <person name="Zhang Y."/>
        </authorList>
    </citation>
    <scope>NUCLEOTIDE SEQUENCE [LARGE SCALE GENOMIC DNA]</scope>
    <source>
        <strain evidence="2">cv. Yunnan</strain>
    </source>
</reference>
<organism evidence="1 2">
    <name type="scientific">Smallanthus sonchifolius</name>
    <dbReference type="NCBI Taxonomy" id="185202"/>
    <lineage>
        <taxon>Eukaryota</taxon>
        <taxon>Viridiplantae</taxon>
        <taxon>Streptophyta</taxon>
        <taxon>Embryophyta</taxon>
        <taxon>Tracheophyta</taxon>
        <taxon>Spermatophyta</taxon>
        <taxon>Magnoliopsida</taxon>
        <taxon>eudicotyledons</taxon>
        <taxon>Gunneridae</taxon>
        <taxon>Pentapetalae</taxon>
        <taxon>asterids</taxon>
        <taxon>campanulids</taxon>
        <taxon>Asterales</taxon>
        <taxon>Asteraceae</taxon>
        <taxon>Asteroideae</taxon>
        <taxon>Heliantheae alliance</taxon>
        <taxon>Millerieae</taxon>
        <taxon>Smallanthus</taxon>
    </lineage>
</organism>
<comment type="caution">
    <text evidence="1">The sequence shown here is derived from an EMBL/GenBank/DDBJ whole genome shotgun (WGS) entry which is preliminary data.</text>
</comment>
<protein>
    <submittedName>
        <fullName evidence="1">Uncharacterized protein</fullName>
    </submittedName>
</protein>
<name>A0ACB9HER9_9ASTR</name>
<sequence>MVARSVAHEYLPYLYFGLRNFINKLSRQLTIVIYEFDGFQENEIYNATQLYLGSRISLQTNRLKLTKNPSDKKINVAMEINDDRTDQPSLELTFHGKHKDLALNDYFPFIINDAKTRKQEEKTVKLFTLESYQRQVWTSVNLDHPATFATLAMDTDVKETVMKDLDRFVERRGYYRKVGKAWKRGYLLYGPPGTGNLA</sequence>
<proteinExistence type="predicted"/>
<keyword evidence="2" id="KW-1185">Reference proteome</keyword>
<dbReference type="Proteomes" id="UP001056120">
    <property type="component" value="Linkage Group LG12"/>
</dbReference>